<dbReference type="RefSeq" id="WP_136426981.1">
    <property type="nucleotide sequence ID" value="NZ_SSSM01000003.1"/>
</dbReference>
<proteinExistence type="inferred from homology"/>
<evidence type="ECO:0000256" key="4">
    <source>
        <dbReference type="ARBA" id="ARBA00022679"/>
    </source>
</evidence>
<dbReference type="InterPro" id="IPR009212">
    <property type="entry name" value="Methylthioribose_kinase"/>
</dbReference>
<keyword evidence="10" id="KW-1185">Reference proteome</keyword>
<evidence type="ECO:0000256" key="2">
    <source>
        <dbReference type="ARBA" id="ARBA00011738"/>
    </source>
</evidence>
<gene>
    <name evidence="9" type="primary">mtnK</name>
    <name evidence="9" type="ORF">E6C64_07390</name>
</gene>
<name>A0A4S4FNP3_9MICO</name>
<comment type="subunit">
    <text evidence="2">Homodimer.</text>
</comment>
<dbReference type="EMBL" id="SSSM01000003">
    <property type="protein sequence ID" value="THG31861.1"/>
    <property type="molecule type" value="Genomic_DNA"/>
</dbReference>
<dbReference type="SUPFAM" id="SSF56112">
    <property type="entry name" value="Protein kinase-like (PK-like)"/>
    <property type="match status" value="1"/>
</dbReference>
<dbReference type="Pfam" id="PF01636">
    <property type="entry name" value="APH"/>
    <property type="match status" value="1"/>
</dbReference>
<evidence type="ECO:0000256" key="1">
    <source>
        <dbReference type="ARBA" id="ARBA00010165"/>
    </source>
</evidence>
<evidence type="ECO:0000256" key="7">
    <source>
        <dbReference type="ARBA" id="ARBA00022840"/>
    </source>
</evidence>
<dbReference type="PANTHER" id="PTHR34273">
    <property type="entry name" value="METHYLTHIORIBOSE KINASE"/>
    <property type="match status" value="1"/>
</dbReference>
<keyword evidence="7" id="KW-0067">ATP-binding</keyword>
<dbReference type="EC" id="2.7.1.100" evidence="3"/>
<dbReference type="Gene3D" id="3.90.1200.10">
    <property type="match status" value="1"/>
</dbReference>
<feature type="domain" description="Aminoglycoside phosphotransferase" evidence="8">
    <location>
        <begin position="34"/>
        <end position="285"/>
    </location>
</feature>
<evidence type="ECO:0000259" key="8">
    <source>
        <dbReference type="Pfam" id="PF01636"/>
    </source>
</evidence>
<evidence type="ECO:0000256" key="3">
    <source>
        <dbReference type="ARBA" id="ARBA00012128"/>
    </source>
</evidence>
<dbReference type="NCBIfam" id="TIGR01767">
    <property type="entry name" value="MTRK"/>
    <property type="match status" value="1"/>
</dbReference>
<dbReference type="InterPro" id="IPR002575">
    <property type="entry name" value="Aminoglycoside_PTrfase"/>
</dbReference>
<protein>
    <recommendedName>
        <fullName evidence="3">S-methyl-5-thioribose kinase</fullName>
        <ecNumber evidence="3">2.7.1.100</ecNumber>
    </recommendedName>
</protein>
<comment type="similarity">
    <text evidence="1">Belongs to the methylthioribose kinase family.</text>
</comment>
<dbReference type="PANTHER" id="PTHR34273:SF2">
    <property type="entry name" value="METHYLTHIORIBOSE KINASE"/>
    <property type="match status" value="1"/>
</dbReference>
<reference evidence="9 10" key="1">
    <citation type="submission" date="2019-04" db="EMBL/GenBank/DDBJ databases">
        <authorList>
            <person name="Jiang L."/>
        </authorList>
    </citation>
    <scope>NUCLEOTIDE SEQUENCE [LARGE SCALE GENOMIC DNA]</scope>
    <source>
        <strain evidence="9 10">YIM 131853</strain>
    </source>
</reference>
<sequence>MSEFSQLSITTVPGYLASRPELSTHIDAGRLVSVVEVGDGNLNLVFIVKDEGGRGLVLKQSLPHVRTDPTWAMTRARSTREATLLAEHSRIDAEHVPALYGFDPIDYILAMEDLSDHVVWRTELNAGRVHPYAAAALGRYIGRTAFWTSAFGLTGPQKRNLVAATANPELCEITEDLVFTEPYIDHPHNRVLPGNDKDVADLRADRDLLREIGLAKLHYQNSSQSLLHGDLHTGSVFVRSEGESVRAFDSEFGFYGPTGFDLGAVWANLVIAAARAEALGEHERAVELLGLPVALWNSFELEYRSLWPSRSDPRVYGDDVLEAALAGIRSDAAVFAGAKAIRRIIGFAKATDIESLDEEQRVGAARAVLLAGRALVLERLQDSSPQALTEHTSRIIAEHAKPVRGLRGLRGRRRTA</sequence>
<evidence type="ECO:0000313" key="9">
    <source>
        <dbReference type="EMBL" id="THG31861.1"/>
    </source>
</evidence>
<evidence type="ECO:0000313" key="10">
    <source>
        <dbReference type="Proteomes" id="UP000309133"/>
    </source>
</evidence>
<accession>A0A4S4FNP3</accession>
<dbReference type="Gene3D" id="3.30.200.20">
    <property type="entry name" value="Phosphorylase Kinase, domain 1"/>
    <property type="match status" value="1"/>
</dbReference>
<dbReference type="InterPro" id="IPR011009">
    <property type="entry name" value="Kinase-like_dom_sf"/>
</dbReference>
<dbReference type="GO" id="GO:0009086">
    <property type="term" value="P:methionine biosynthetic process"/>
    <property type="evidence" value="ECO:0007669"/>
    <property type="project" value="InterPro"/>
</dbReference>
<keyword evidence="4 9" id="KW-0808">Transferase</keyword>
<keyword evidence="5" id="KW-0547">Nucleotide-binding</keyword>
<dbReference type="AlphaFoldDB" id="A0A4S4FNP3"/>
<dbReference type="Proteomes" id="UP000309133">
    <property type="component" value="Unassembled WGS sequence"/>
</dbReference>
<organism evidence="9 10">
    <name type="scientific">Naasia lichenicola</name>
    <dbReference type="NCBI Taxonomy" id="2565933"/>
    <lineage>
        <taxon>Bacteria</taxon>
        <taxon>Bacillati</taxon>
        <taxon>Actinomycetota</taxon>
        <taxon>Actinomycetes</taxon>
        <taxon>Micrococcales</taxon>
        <taxon>Microbacteriaceae</taxon>
        <taxon>Naasia</taxon>
    </lineage>
</organism>
<evidence type="ECO:0000256" key="6">
    <source>
        <dbReference type="ARBA" id="ARBA00022777"/>
    </source>
</evidence>
<dbReference type="GO" id="GO:0005524">
    <property type="term" value="F:ATP binding"/>
    <property type="evidence" value="ECO:0007669"/>
    <property type="project" value="UniProtKB-KW"/>
</dbReference>
<comment type="caution">
    <text evidence="9">The sequence shown here is derived from an EMBL/GenBank/DDBJ whole genome shotgun (WGS) entry which is preliminary data.</text>
</comment>
<dbReference type="OrthoDB" id="9777791at2"/>
<dbReference type="GO" id="GO:0046522">
    <property type="term" value="F:S-methyl-5-thioribose kinase activity"/>
    <property type="evidence" value="ECO:0007669"/>
    <property type="project" value="UniProtKB-EC"/>
</dbReference>
<evidence type="ECO:0000256" key="5">
    <source>
        <dbReference type="ARBA" id="ARBA00022741"/>
    </source>
</evidence>
<keyword evidence="6 9" id="KW-0418">Kinase</keyword>